<dbReference type="Pfam" id="PF01113">
    <property type="entry name" value="DapB_N"/>
    <property type="match status" value="1"/>
</dbReference>
<organism evidence="13 14">
    <name type="scientific">Lachnospira hominis</name>
    <name type="common">ex Liu et al. 2021</name>
    <dbReference type="NCBI Taxonomy" id="2763051"/>
    <lineage>
        <taxon>Bacteria</taxon>
        <taxon>Bacillati</taxon>
        <taxon>Bacillota</taxon>
        <taxon>Clostridia</taxon>
        <taxon>Lachnospirales</taxon>
        <taxon>Lachnospiraceae</taxon>
        <taxon>Lachnospira</taxon>
    </lineage>
</organism>
<dbReference type="PANTHER" id="PTHR20836">
    <property type="entry name" value="DIHYDRODIPICOLINATE REDUCTASE"/>
    <property type="match status" value="1"/>
</dbReference>
<dbReference type="RefSeq" id="WP_021866912.1">
    <property type="nucleotide sequence ID" value="NZ_JACOPD010000001.1"/>
</dbReference>
<comment type="caution">
    <text evidence="13">The sequence shown here is derived from an EMBL/GenBank/DDBJ whole genome shotgun (WGS) entry which is preliminary data.</text>
</comment>
<protein>
    <recommendedName>
        <fullName evidence="9 10">4-hydroxy-tetrahydrodipicolinate reductase</fullName>
        <shortName evidence="9">HTPA reductase</shortName>
        <ecNumber evidence="9 10">1.17.1.8</ecNumber>
    </recommendedName>
</protein>
<dbReference type="InterPro" id="IPR000846">
    <property type="entry name" value="DapB_N"/>
</dbReference>
<comment type="catalytic activity">
    <reaction evidence="9">
        <text>(S)-2,3,4,5-tetrahydrodipicolinate + NAD(+) + H2O = (2S,4S)-4-hydroxy-2,3,4,5-tetrahydrodipicolinate + NADH + H(+)</text>
        <dbReference type="Rhea" id="RHEA:35323"/>
        <dbReference type="ChEBI" id="CHEBI:15377"/>
        <dbReference type="ChEBI" id="CHEBI:15378"/>
        <dbReference type="ChEBI" id="CHEBI:16845"/>
        <dbReference type="ChEBI" id="CHEBI:57540"/>
        <dbReference type="ChEBI" id="CHEBI:57945"/>
        <dbReference type="ChEBI" id="CHEBI:67139"/>
        <dbReference type="EC" id="1.17.1.8"/>
    </reaction>
</comment>
<dbReference type="PIRSF" id="PIRSF000161">
    <property type="entry name" value="DHPR"/>
    <property type="match status" value="1"/>
</dbReference>
<dbReference type="PROSITE" id="PS01298">
    <property type="entry name" value="DAPB"/>
    <property type="match status" value="1"/>
</dbReference>
<keyword evidence="8 9" id="KW-0457">Lysine biosynthesis</keyword>
<dbReference type="InterPro" id="IPR023940">
    <property type="entry name" value="DHDPR_bac"/>
</dbReference>
<keyword evidence="7 9" id="KW-0520">NAD</keyword>
<evidence type="ECO:0000259" key="12">
    <source>
        <dbReference type="Pfam" id="PF05173"/>
    </source>
</evidence>
<comment type="caution">
    <text evidence="9">Lacks conserved residue(s) required for the propagation of feature annotation.</text>
</comment>
<dbReference type="PANTHER" id="PTHR20836:SF7">
    <property type="entry name" value="4-HYDROXY-TETRAHYDRODIPICOLINATE REDUCTASE"/>
    <property type="match status" value="1"/>
</dbReference>
<evidence type="ECO:0000256" key="6">
    <source>
        <dbReference type="ARBA" id="ARBA00023002"/>
    </source>
</evidence>
<dbReference type="SUPFAM" id="SSF51735">
    <property type="entry name" value="NAD(P)-binding Rossmann-fold domains"/>
    <property type="match status" value="1"/>
</dbReference>
<feature type="binding site" evidence="9">
    <location>
        <begin position="8"/>
        <end position="13"/>
    </location>
    <ligand>
        <name>NAD(+)</name>
        <dbReference type="ChEBI" id="CHEBI:57540"/>
    </ligand>
</feature>
<feature type="binding site" evidence="9">
    <location>
        <begin position="85"/>
        <end position="87"/>
    </location>
    <ligand>
        <name>NAD(+)</name>
        <dbReference type="ChEBI" id="CHEBI:57540"/>
    </ligand>
</feature>
<feature type="binding site" evidence="9">
    <location>
        <position position="144"/>
    </location>
    <ligand>
        <name>(S)-2,3,4,5-tetrahydrodipicolinate</name>
        <dbReference type="ChEBI" id="CHEBI:16845"/>
    </ligand>
</feature>
<gene>
    <name evidence="9" type="primary">dapB</name>
    <name evidence="13" type="ORF">H8S01_00375</name>
</gene>
<dbReference type="InterPro" id="IPR036291">
    <property type="entry name" value="NAD(P)-bd_dom_sf"/>
</dbReference>
<dbReference type="Gene3D" id="3.30.360.10">
    <property type="entry name" value="Dihydrodipicolinate Reductase, domain 2"/>
    <property type="match status" value="1"/>
</dbReference>
<keyword evidence="2 9" id="KW-0963">Cytoplasm</keyword>
<feature type="binding site" evidence="9">
    <location>
        <begin position="153"/>
        <end position="154"/>
    </location>
    <ligand>
        <name>(S)-2,3,4,5-tetrahydrodipicolinate</name>
        <dbReference type="ChEBI" id="CHEBI:16845"/>
    </ligand>
</feature>
<reference evidence="13 14" key="1">
    <citation type="submission" date="2020-08" db="EMBL/GenBank/DDBJ databases">
        <title>Genome public.</title>
        <authorList>
            <person name="Liu C."/>
            <person name="Sun Q."/>
        </authorList>
    </citation>
    <scope>NUCLEOTIDE SEQUENCE [LARGE SCALE GENOMIC DNA]</scope>
    <source>
        <strain evidence="13 14">NSJ-43</strain>
    </source>
</reference>
<keyword evidence="3 9" id="KW-0028">Amino-acid biosynthesis</keyword>
<evidence type="ECO:0000259" key="11">
    <source>
        <dbReference type="Pfam" id="PF01113"/>
    </source>
</evidence>
<evidence type="ECO:0000256" key="8">
    <source>
        <dbReference type="ARBA" id="ARBA00023154"/>
    </source>
</evidence>
<dbReference type="Proteomes" id="UP000628463">
    <property type="component" value="Unassembled WGS sequence"/>
</dbReference>
<feature type="active site" description="Proton donor" evidence="9">
    <location>
        <position position="147"/>
    </location>
</feature>
<comment type="subunit">
    <text evidence="9">Homotetramer.</text>
</comment>
<feature type="binding site" evidence="9">
    <location>
        <begin position="109"/>
        <end position="112"/>
    </location>
    <ligand>
        <name>NAD(+)</name>
        <dbReference type="ChEBI" id="CHEBI:57540"/>
    </ligand>
</feature>
<dbReference type="Pfam" id="PF05173">
    <property type="entry name" value="DapB_C"/>
    <property type="match status" value="1"/>
</dbReference>
<dbReference type="CDD" id="cd02274">
    <property type="entry name" value="DHDPR_N"/>
    <property type="match status" value="1"/>
</dbReference>
<evidence type="ECO:0000256" key="10">
    <source>
        <dbReference type="NCBIfam" id="TIGR00036"/>
    </source>
</evidence>
<feature type="active site" description="Proton donor/acceptor" evidence="9">
    <location>
        <position position="143"/>
    </location>
</feature>
<dbReference type="SUPFAM" id="SSF55347">
    <property type="entry name" value="Glyceraldehyde-3-phosphate dehydrogenase-like, C-terminal domain"/>
    <property type="match status" value="1"/>
</dbReference>
<comment type="function">
    <text evidence="9">Catalyzes the conversion of 4-hydroxy-tetrahydrodipicolinate (HTPA) to tetrahydrodipicolinate.</text>
</comment>
<evidence type="ECO:0000256" key="4">
    <source>
        <dbReference type="ARBA" id="ARBA00022857"/>
    </source>
</evidence>
<proteinExistence type="inferred from homology"/>
<evidence type="ECO:0000256" key="3">
    <source>
        <dbReference type="ARBA" id="ARBA00022605"/>
    </source>
</evidence>
<feature type="domain" description="Dihydrodipicolinate reductase C-terminal" evidence="12">
    <location>
        <begin position="115"/>
        <end position="250"/>
    </location>
</feature>
<evidence type="ECO:0000313" key="14">
    <source>
        <dbReference type="Proteomes" id="UP000628463"/>
    </source>
</evidence>
<dbReference type="InterPro" id="IPR022664">
    <property type="entry name" value="DapB_N_CS"/>
</dbReference>
<comment type="pathway">
    <text evidence="9">Amino-acid biosynthesis; L-lysine biosynthesis via DAP pathway; (S)-tetrahydrodipicolinate from L-aspartate: step 4/4.</text>
</comment>
<dbReference type="EMBL" id="JACOPD010000001">
    <property type="protein sequence ID" value="MBC5679422.1"/>
    <property type="molecule type" value="Genomic_DNA"/>
</dbReference>
<comment type="catalytic activity">
    <reaction evidence="9">
        <text>(S)-2,3,4,5-tetrahydrodipicolinate + NADP(+) + H2O = (2S,4S)-4-hydroxy-2,3,4,5-tetrahydrodipicolinate + NADPH + H(+)</text>
        <dbReference type="Rhea" id="RHEA:35331"/>
        <dbReference type="ChEBI" id="CHEBI:15377"/>
        <dbReference type="ChEBI" id="CHEBI:15378"/>
        <dbReference type="ChEBI" id="CHEBI:16845"/>
        <dbReference type="ChEBI" id="CHEBI:57783"/>
        <dbReference type="ChEBI" id="CHEBI:58349"/>
        <dbReference type="ChEBI" id="CHEBI:67139"/>
        <dbReference type="EC" id="1.17.1.8"/>
    </reaction>
</comment>
<evidence type="ECO:0000256" key="9">
    <source>
        <dbReference type="HAMAP-Rule" id="MF_00102"/>
    </source>
</evidence>
<dbReference type="InterPro" id="IPR022663">
    <property type="entry name" value="DapB_C"/>
</dbReference>
<evidence type="ECO:0000313" key="13">
    <source>
        <dbReference type="EMBL" id="MBC5679422.1"/>
    </source>
</evidence>
<dbReference type="GO" id="GO:0008839">
    <property type="term" value="F:4-hydroxy-tetrahydrodipicolinate reductase"/>
    <property type="evidence" value="ECO:0007669"/>
    <property type="project" value="UniProtKB-EC"/>
</dbReference>
<evidence type="ECO:0000256" key="5">
    <source>
        <dbReference type="ARBA" id="ARBA00022915"/>
    </source>
</evidence>
<name>A0ABR7FW36_9FIRM</name>
<dbReference type="EC" id="1.17.1.8" evidence="9 10"/>
<comment type="similarity">
    <text evidence="1 9">Belongs to the DapB family.</text>
</comment>
<evidence type="ECO:0000256" key="2">
    <source>
        <dbReference type="ARBA" id="ARBA00022490"/>
    </source>
</evidence>
<keyword evidence="14" id="KW-1185">Reference proteome</keyword>
<dbReference type="Gene3D" id="3.40.50.720">
    <property type="entry name" value="NAD(P)-binding Rossmann-like Domain"/>
    <property type="match status" value="1"/>
</dbReference>
<feature type="binding site" evidence="9">
    <location>
        <position position="34"/>
    </location>
    <ligand>
        <name>NAD(+)</name>
        <dbReference type="ChEBI" id="CHEBI:57540"/>
    </ligand>
</feature>
<keyword evidence="6 9" id="KW-0560">Oxidoreductase</keyword>
<sequence>MTRVIMHGCNGHMGRVITDLVSKDDDIEIVAGIDPFDDGHNTYPVFASIKDCDVKADAVIDFASAKAEDALLDYCVEKQIPVVVCTTGLSKEQLDKVRESACKVAVLKSANMSLGINTLFKLLQDAAKVFIPSGYDVEIVERHHNQKLDAPSGTALALADAIKEVAGDEYYYKYDRSQEHKKRDPKEIGISAVRGGTIVGVHDVIFAGEDEVIEFTHTAYSKSVFAKGAIEAAKFLAGKPAGMYDMTDVIASK</sequence>
<comment type="subcellular location">
    <subcellularLocation>
        <location evidence="9">Cytoplasm</location>
    </subcellularLocation>
</comment>
<keyword evidence="4 9" id="KW-0521">NADP</keyword>
<keyword evidence="5 9" id="KW-0220">Diaminopimelate biosynthesis</keyword>
<evidence type="ECO:0000256" key="7">
    <source>
        <dbReference type="ARBA" id="ARBA00023027"/>
    </source>
</evidence>
<feature type="domain" description="Dihydrodipicolinate reductase N-terminal" evidence="11">
    <location>
        <begin position="3"/>
        <end position="112"/>
    </location>
</feature>
<accession>A0ABR7FW36</accession>
<evidence type="ECO:0000256" key="1">
    <source>
        <dbReference type="ARBA" id="ARBA00006642"/>
    </source>
</evidence>
<comment type="caution">
    <text evidence="9">Was originally thought to be a dihydrodipicolinate reductase (DHDPR), catalyzing the conversion of dihydrodipicolinate to tetrahydrodipicolinate. However, it was shown in E.coli that the substrate of the enzymatic reaction is not dihydrodipicolinate (DHDP) but in fact (2S,4S)-4-hydroxy-2,3,4,5-tetrahydrodipicolinic acid (HTPA), the product released by the DapA-catalyzed reaction.</text>
</comment>
<dbReference type="HAMAP" id="MF_00102">
    <property type="entry name" value="DapB"/>
    <property type="match status" value="1"/>
</dbReference>
<dbReference type="NCBIfam" id="TIGR00036">
    <property type="entry name" value="dapB"/>
    <property type="match status" value="1"/>
</dbReference>